<reference evidence="2 3" key="1">
    <citation type="journal article" date="2010" name="PLoS ONE">
        <title>The Waddlia genome: a window into chlamydial biology.</title>
        <authorList>
            <person name="Bertelli C."/>
            <person name="Collyn F."/>
            <person name="Croxatto A."/>
            <person name="Ruckert C."/>
            <person name="Polkinghorne A."/>
            <person name="Kebbi-Beghdadi C."/>
            <person name="Goesmann A."/>
            <person name="Vaughan L."/>
            <person name="Greub G."/>
        </authorList>
    </citation>
    <scope>NUCLEOTIDE SEQUENCE [LARGE SCALE GENOMIC DNA]</scope>
    <source>
        <strain evidence="3">ATCC VR-1470 / WSU 86-1044</strain>
    </source>
</reference>
<evidence type="ECO:0000313" key="2">
    <source>
        <dbReference type="EMBL" id="ADI37593.1"/>
    </source>
</evidence>
<name>D6YTY2_WADCW</name>
<organism evidence="2 3">
    <name type="scientific">Waddlia chondrophila (strain ATCC VR-1470 / WSU 86-1044)</name>
    <dbReference type="NCBI Taxonomy" id="716544"/>
    <lineage>
        <taxon>Bacteria</taxon>
        <taxon>Pseudomonadati</taxon>
        <taxon>Chlamydiota</taxon>
        <taxon>Chlamydiia</taxon>
        <taxon>Parachlamydiales</taxon>
        <taxon>Waddliaceae</taxon>
        <taxon>Waddlia</taxon>
    </lineage>
</organism>
<protein>
    <submittedName>
        <fullName evidence="2">Uncharacterized protein</fullName>
    </submittedName>
</protein>
<sequence length="39" mass="4340">MGFSSDGKEGGKDNSEDTGFLPEVELELSNLDKKEIFEF</sequence>
<dbReference type="EMBL" id="CP001928">
    <property type="protein sequence ID" value="ADI37593.1"/>
    <property type="molecule type" value="Genomic_DNA"/>
</dbReference>
<feature type="region of interest" description="Disordered" evidence="1">
    <location>
        <begin position="1"/>
        <end position="23"/>
    </location>
</feature>
<proteinExistence type="predicted"/>
<dbReference type="STRING" id="716544.wcw_0218"/>
<accession>D6YTY2</accession>
<feature type="compositionally biased region" description="Basic and acidic residues" evidence="1">
    <location>
        <begin position="1"/>
        <end position="15"/>
    </location>
</feature>
<dbReference type="AlphaFoldDB" id="D6YTY2"/>
<dbReference type="KEGG" id="wch:wcw_0218"/>
<gene>
    <name evidence="2" type="ordered locus">wcw_0218</name>
</gene>
<evidence type="ECO:0000313" key="3">
    <source>
        <dbReference type="Proteomes" id="UP000001505"/>
    </source>
</evidence>
<evidence type="ECO:0000256" key="1">
    <source>
        <dbReference type="SAM" id="MobiDB-lite"/>
    </source>
</evidence>
<dbReference type="Proteomes" id="UP000001505">
    <property type="component" value="Chromosome"/>
</dbReference>
<keyword evidence="3" id="KW-1185">Reference proteome</keyword>
<dbReference type="HOGENOM" id="CLU_3319242_0_0_0"/>